<comment type="caution">
    <text evidence="1">The sequence shown here is derived from an EMBL/GenBank/DDBJ whole genome shotgun (WGS) entry which is preliminary data.</text>
</comment>
<evidence type="ECO:0000313" key="1">
    <source>
        <dbReference type="EMBL" id="GFS67342.1"/>
    </source>
</evidence>
<dbReference type="OrthoDB" id="6437453at2759"/>
<name>A0A8X6J0A2_NEPPI</name>
<sequence length="103" mass="11674">MDILKNAGMVLRKWQTNSIKLREAWRRAGIETQEDKSIEAACSAPTKLLGLAWDPDKDIIFSNFSKLINILANGKITAPKDSYCRYLVPFSTRSDSWDHSSLD</sequence>
<keyword evidence="2" id="KW-1185">Reference proteome</keyword>
<dbReference type="AlphaFoldDB" id="A0A8X6J0A2"/>
<organism evidence="1 2">
    <name type="scientific">Nephila pilipes</name>
    <name type="common">Giant wood spider</name>
    <name type="synonym">Nephila maculata</name>
    <dbReference type="NCBI Taxonomy" id="299642"/>
    <lineage>
        <taxon>Eukaryota</taxon>
        <taxon>Metazoa</taxon>
        <taxon>Ecdysozoa</taxon>
        <taxon>Arthropoda</taxon>
        <taxon>Chelicerata</taxon>
        <taxon>Arachnida</taxon>
        <taxon>Araneae</taxon>
        <taxon>Araneomorphae</taxon>
        <taxon>Entelegynae</taxon>
        <taxon>Araneoidea</taxon>
        <taxon>Nephilidae</taxon>
        <taxon>Nephila</taxon>
    </lineage>
</organism>
<reference evidence="1" key="1">
    <citation type="submission" date="2020-08" db="EMBL/GenBank/DDBJ databases">
        <title>Multicomponent nature underlies the extraordinary mechanical properties of spider dragline silk.</title>
        <authorList>
            <person name="Kono N."/>
            <person name="Nakamura H."/>
            <person name="Mori M."/>
            <person name="Yoshida Y."/>
            <person name="Ohtoshi R."/>
            <person name="Malay A.D."/>
            <person name="Moran D.A.P."/>
            <person name="Tomita M."/>
            <person name="Numata K."/>
            <person name="Arakawa K."/>
        </authorList>
    </citation>
    <scope>NUCLEOTIDE SEQUENCE</scope>
</reference>
<gene>
    <name evidence="1" type="primary">AVEN_197846_1</name>
    <name evidence="1" type="ORF">NPIL_608681</name>
</gene>
<proteinExistence type="predicted"/>
<dbReference type="EMBL" id="BMAW01000086">
    <property type="protein sequence ID" value="GFS67342.1"/>
    <property type="molecule type" value="Genomic_DNA"/>
</dbReference>
<protein>
    <submittedName>
        <fullName evidence="1">DUF1758 domain-containing protein</fullName>
    </submittedName>
</protein>
<accession>A0A8X6J0A2</accession>
<evidence type="ECO:0000313" key="2">
    <source>
        <dbReference type="Proteomes" id="UP000887013"/>
    </source>
</evidence>
<dbReference type="Proteomes" id="UP000887013">
    <property type="component" value="Unassembled WGS sequence"/>
</dbReference>